<sequence length="111" mass="12062">MTDYDVPFDPLRVKGAQDRSKKKRKANLDRDDVEGDEVSLKDPSSTFEPPIGNYKGCPIVLFTDRAGQQGFGGSGTRSDEGNQLDGGTVHLSLPPSPFVPLFSAYGDYLPL</sequence>
<feature type="region of interest" description="Disordered" evidence="1">
    <location>
        <begin position="1"/>
        <end position="51"/>
    </location>
</feature>
<gene>
    <name evidence="2" type="ORF">HAX54_038382</name>
</gene>
<proteinExistence type="predicted"/>
<evidence type="ECO:0000313" key="2">
    <source>
        <dbReference type="EMBL" id="MCD7458495.1"/>
    </source>
</evidence>
<evidence type="ECO:0000313" key="3">
    <source>
        <dbReference type="Proteomes" id="UP000823775"/>
    </source>
</evidence>
<reference evidence="2 3" key="1">
    <citation type="journal article" date="2021" name="BMC Genomics">
        <title>Datura genome reveals duplications of psychoactive alkaloid biosynthetic genes and high mutation rate following tissue culture.</title>
        <authorList>
            <person name="Rajewski A."/>
            <person name="Carter-House D."/>
            <person name="Stajich J."/>
            <person name="Litt A."/>
        </authorList>
    </citation>
    <scope>NUCLEOTIDE SEQUENCE [LARGE SCALE GENOMIC DNA]</scope>
    <source>
        <strain evidence="2">AR-01</strain>
    </source>
</reference>
<feature type="region of interest" description="Disordered" evidence="1">
    <location>
        <begin position="68"/>
        <end position="89"/>
    </location>
</feature>
<protein>
    <submittedName>
        <fullName evidence="2">Uncharacterized protein</fullName>
    </submittedName>
</protein>
<name>A0ABS8SHW3_DATST</name>
<organism evidence="2 3">
    <name type="scientific">Datura stramonium</name>
    <name type="common">Jimsonweed</name>
    <name type="synonym">Common thornapple</name>
    <dbReference type="NCBI Taxonomy" id="4076"/>
    <lineage>
        <taxon>Eukaryota</taxon>
        <taxon>Viridiplantae</taxon>
        <taxon>Streptophyta</taxon>
        <taxon>Embryophyta</taxon>
        <taxon>Tracheophyta</taxon>
        <taxon>Spermatophyta</taxon>
        <taxon>Magnoliopsida</taxon>
        <taxon>eudicotyledons</taxon>
        <taxon>Gunneridae</taxon>
        <taxon>Pentapetalae</taxon>
        <taxon>asterids</taxon>
        <taxon>lamiids</taxon>
        <taxon>Solanales</taxon>
        <taxon>Solanaceae</taxon>
        <taxon>Solanoideae</taxon>
        <taxon>Datureae</taxon>
        <taxon>Datura</taxon>
    </lineage>
</organism>
<keyword evidence="3" id="KW-1185">Reference proteome</keyword>
<evidence type="ECO:0000256" key="1">
    <source>
        <dbReference type="SAM" id="MobiDB-lite"/>
    </source>
</evidence>
<comment type="caution">
    <text evidence="2">The sequence shown here is derived from an EMBL/GenBank/DDBJ whole genome shotgun (WGS) entry which is preliminary data.</text>
</comment>
<accession>A0ABS8SHW3</accession>
<dbReference type="Proteomes" id="UP000823775">
    <property type="component" value="Unassembled WGS sequence"/>
</dbReference>
<dbReference type="EMBL" id="JACEIK010000523">
    <property type="protein sequence ID" value="MCD7458495.1"/>
    <property type="molecule type" value="Genomic_DNA"/>
</dbReference>